<feature type="region of interest" description="Disordered" evidence="17">
    <location>
        <begin position="94"/>
        <end position="154"/>
    </location>
</feature>
<comment type="function">
    <text evidence="16">Capsid proteins self-assembles to form an icosahedral capsid with a T=1 symmetry, about 26 nm in diameter, and consisting of 60 copies of three size variants of the capsid proteins, VP1, and VP3, which differ by the presence of an N-terminal extension in the minor protein VP1. The capsid has a channel at the 5-fold axis and there are densities extending the 5-fold axis into the interior of the capsid. The capsid encapsulates the genomic ssDNA. Binding to the host receptors also induces capsid rearrangements leading to surface exposure of VP1 N-terminus, specifically its phospholipase A2-like region. The additional N-terminal region of isoform Minor capsid protein VP1, called VP1u, may serve as a lipolytic enzyme to breach the endosomal membrane during entry into host cell and might contribute to virus transport to the nucleus.</text>
</comment>
<keyword evidence="15" id="KW-1035">Host cytoplasm</keyword>
<evidence type="ECO:0000256" key="10">
    <source>
        <dbReference type="ARBA" id="ARBA00022562"/>
    </source>
</evidence>
<keyword evidence="9" id="KW-0167">Capsid protein</keyword>
<name>W8GP42_9VIRU</name>
<keyword evidence="8" id="KW-1140">T=1 icosahedral capsid protein</keyword>
<dbReference type="Pfam" id="PF00740">
    <property type="entry name" value="VP1_2"/>
    <property type="match status" value="1"/>
</dbReference>
<evidence type="ECO:0000313" key="20">
    <source>
        <dbReference type="EMBL" id="AHK27106.1"/>
    </source>
</evidence>
<feature type="domain" description="Coat protein VP1/VP2 Parvovirus" evidence="18">
    <location>
        <begin position="171"/>
        <end position="652"/>
    </location>
</feature>
<dbReference type="GO" id="GO:0004623">
    <property type="term" value="F:phospholipase A2 activity"/>
    <property type="evidence" value="ECO:0007669"/>
    <property type="project" value="UniProtKB-EC"/>
</dbReference>
<dbReference type="GO" id="GO:0042025">
    <property type="term" value="C:host cell nucleus"/>
    <property type="evidence" value="ECO:0007669"/>
    <property type="project" value="UniProtKB-SubCell"/>
</dbReference>
<evidence type="ECO:0000256" key="2">
    <source>
        <dbReference type="ARBA" id="ARBA00004147"/>
    </source>
</evidence>
<dbReference type="SUPFAM" id="SSF88645">
    <property type="entry name" value="ssDNA viruses"/>
    <property type="match status" value="1"/>
</dbReference>
<protein>
    <recommendedName>
        <fullName evidence="7">Minor capsid protein VP1</fullName>
        <ecNumber evidence="6">3.1.1.4</ecNumber>
    </recommendedName>
</protein>
<dbReference type="GO" id="GO:0016042">
    <property type="term" value="P:lipid catabolic process"/>
    <property type="evidence" value="ECO:0007669"/>
    <property type="project" value="UniProtKB-KW"/>
</dbReference>
<reference evidence="20" key="2">
    <citation type="journal article" date="2014" name="J. Gen. Virol.">
        <title>High prevalence and genetic diversity of porcine bocaviruses in pigs in the USA, and identification of multiple novel porcine bocaviruses.</title>
        <authorList>
            <person name="Jiang Y.H."/>
            <person name="Xiao C.T."/>
            <person name="Yin S.H."/>
            <person name="Gerber P.F."/>
            <person name="Halbur P.G."/>
            <person name="Opriessnig T."/>
        </authorList>
    </citation>
    <scope>NUCLEOTIDE SEQUENCE</scope>
    <source>
        <strain evidence="20">IA34-2</strain>
    </source>
</reference>
<feature type="compositionally biased region" description="Basic residues" evidence="17">
    <location>
        <begin position="108"/>
        <end position="129"/>
    </location>
</feature>
<comment type="subcellular location">
    <subcellularLocation>
        <location evidence="3">Host cytoplasm</location>
    </subcellularLocation>
    <subcellularLocation>
        <location evidence="2">Host nucleus</location>
    </subcellularLocation>
    <subcellularLocation>
        <location evidence="4">Virion</location>
    </subcellularLocation>
</comment>
<evidence type="ECO:0000256" key="9">
    <source>
        <dbReference type="ARBA" id="ARBA00022561"/>
    </source>
</evidence>
<keyword evidence="10" id="KW-1048">Host nucleus</keyword>
<dbReference type="GO" id="GO:0005198">
    <property type="term" value="F:structural molecule activity"/>
    <property type="evidence" value="ECO:0007669"/>
    <property type="project" value="InterPro"/>
</dbReference>
<evidence type="ECO:0000256" key="17">
    <source>
        <dbReference type="SAM" id="MobiDB-lite"/>
    </source>
</evidence>
<evidence type="ECO:0000256" key="5">
    <source>
        <dbReference type="ARBA" id="ARBA00005398"/>
    </source>
</evidence>
<dbReference type="InterPro" id="IPR001403">
    <property type="entry name" value="Parvovirus_coat"/>
</dbReference>
<dbReference type="InterPro" id="IPR013607">
    <property type="entry name" value="Phospholipase_A2-like"/>
</dbReference>
<evidence type="ECO:0000256" key="11">
    <source>
        <dbReference type="ARBA" id="ARBA00022801"/>
    </source>
</evidence>
<feature type="compositionally biased region" description="Basic and acidic residues" evidence="17">
    <location>
        <begin position="97"/>
        <end position="107"/>
    </location>
</feature>
<evidence type="ECO:0000256" key="3">
    <source>
        <dbReference type="ARBA" id="ARBA00004192"/>
    </source>
</evidence>
<evidence type="ECO:0000256" key="15">
    <source>
        <dbReference type="ARBA" id="ARBA00023200"/>
    </source>
</evidence>
<dbReference type="InterPro" id="IPR036952">
    <property type="entry name" value="VP1/VP2"/>
</dbReference>
<reference evidence="20" key="1">
    <citation type="submission" date="2013-05" db="EMBL/GenBank/DDBJ databases">
        <authorList>
            <person name="Jiang Y."/>
            <person name="Opriessnig T."/>
        </authorList>
    </citation>
    <scope>NUCLEOTIDE SEQUENCE</scope>
    <source>
        <strain evidence="20">IA34-2</strain>
    </source>
</reference>
<accession>W8GP42</accession>
<dbReference type="EMBL" id="KF025485">
    <property type="protein sequence ID" value="AHK27106.1"/>
    <property type="molecule type" value="Genomic_DNA"/>
</dbReference>
<evidence type="ECO:0000256" key="13">
    <source>
        <dbReference type="ARBA" id="ARBA00022963"/>
    </source>
</evidence>
<feature type="domain" description="Phospholipase A2-like" evidence="19">
    <location>
        <begin position="9"/>
        <end position="88"/>
    </location>
</feature>
<keyword evidence="13" id="KW-0442">Lipid degradation</keyword>
<dbReference type="Gene3D" id="2.170.30.10">
    <property type="entry name" value="Parvovirus coat protein VP1/VP2"/>
    <property type="match status" value="1"/>
</dbReference>
<evidence type="ECO:0000259" key="18">
    <source>
        <dbReference type="Pfam" id="PF00740"/>
    </source>
</evidence>
<evidence type="ECO:0000256" key="6">
    <source>
        <dbReference type="ARBA" id="ARBA00013278"/>
    </source>
</evidence>
<comment type="similarity">
    <text evidence="5">Belongs to the parvoviridae capsid protein family.</text>
</comment>
<keyword evidence="12" id="KW-0946">Virion</keyword>
<dbReference type="EC" id="3.1.1.4" evidence="6"/>
<evidence type="ECO:0000256" key="14">
    <source>
        <dbReference type="ARBA" id="ARBA00023098"/>
    </source>
</evidence>
<keyword evidence="14" id="KW-0443">Lipid metabolism</keyword>
<feature type="compositionally biased region" description="Polar residues" evidence="17">
    <location>
        <begin position="445"/>
        <end position="456"/>
    </location>
</feature>
<proteinExistence type="inferred from homology"/>
<evidence type="ECO:0000256" key="12">
    <source>
        <dbReference type="ARBA" id="ARBA00022844"/>
    </source>
</evidence>
<evidence type="ECO:0000256" key="16">
    <source>
        <dbReference type="ARBA" id="ARBA00045359"/>
    </source>
</evidence>
<evidence type="ECO:0000259" key="19">
    <source>
        <dbReference type="Pfam" id="PF08398"/>
    </source>
</evidence>
<evidence type="ECO:0000256" key="1">
    <source>
        <dbReference type="ARBA" id="ARBA00001604"/>
    </source>
</evidence>
<dbReference type="Pfam" id="PF08398">
    <property type="entry name" value="Phospholip_A2_4"/>
    <property type="match status" value="1"/>
</dbReference>
<dbReference type="InterPro" id="IPR016184">
    <property type="entry name" value="Capsid/spike_ssDNA_virus"/>
</dbReference>
<comment type="catalytic activity">
    <reaction evidence="1">
        <text>a 1,2-diacyl-sn-glycero-3-phosphocholine + H2O = a 1-acyl-sn-glycero-3-phosphocholine + a fatty acid + H(+)</text>
        <dbReference type="Rhea" id="RHEA:15801"/>
        <dbReference type="ChEBI" id="CHEBI:15377"/>
        <dbReference type="ChEBI" id="CHEBI:15378"/>
        <dbReference type="ChEBI" id="CHEBI:28868"/>
        <dbReference type="ChEBI" id="CHEBI:57643"/>
        <dbReference type="ChEBI" id="CHEBI:58168"/>
        <dbReference type="EC" id="3.1.1.4"/>
    </reaction>
</comment>
<evidence type="ECO:0000256" key="7">
    <source>
        <dbReference type="ARBA" id="ARBA00022267"/>
    </source>
</evidence>
<organism evidence="20">
    <name type="scientific">Porcine bocavirus 3</name>
    <dbReference type="NCBI Taxonomy" id="1084715"/>
    <lineage>
        <taxon>Viruses</taxon>
        <taxon>Monodnaviria</taxon>
        <taxon>Shotokuvirae</taxon>
        <taxon>Cossaviricota</taxon>
        <taxon>Quintoviricetes</taxon>
        <taxon>Piccovirales</taxon>
        <taxon>Parvoviridae</taxon>
        <taxon>Parvovirinae</taxon>
        <taxon>Bocaparvovirus</taxon>
        <taxon>Bocaparvovirus ungulate5</taxon>
    </lineage>
</organism>
<sequence length="689" mass="77305">MSLKRGQFRGLLFPGYNYLGPFNPLENGGPVNKADEAAKKHDQAYNNYINKGLNPYLKFNKGDQDFIDSLQSDSSVGGNFARAVFHLKKQIAPALNEPKDTGEPPAKKDKRAGNKRHLYFARLNKGAKKAKADPNNMDGDMDNNEQGAGEAPAEGGAAALTSLTGGAGGGGGGGGNHGVGISTGGWIGGSILGRNKIITRNTRQWWCPIRNNHKYTQYQRWEGQNANIHMQGYTTPWNMFNFNQYSSHFNPNEWQWLLNRAGRFRPVKMEVKIYNLQIKQETTTAAGDTTYTNDLTAGLHVLCDGEHAFPWTQLPWDKGCMPELPHEVWALQQYAYITVSSQSQDTSSSGDEMAIRKMVPMYLLEETDHAVIRTGESIVFHHSFDCGWVDNTHSSNMPQLACINPLVDSRLVKRYMNASNSSQEREQQCRPYQKNGPWWPGPGIRNNQNTDGSNNESVLGPYVSTFNPEGMSYQVSVLKYGVPTGPYTGGQSARRPGQTGETTNNANYLRFTPGDGPGGADQNNHFIQRQSTLTATRDQCLYKSTGQSTTELNESWMMPNQMWDSAQISRYNPIWVKIPRVDRHTMLDTEDGTLPMTHPPGTIYVKLAHIPTPGNNGRDFLNIYATGQVSCEIEWEYEENYTKNWRPERMIDGNKMRADVYKIDTNGVYALPQDYYETMPTRWGREKVL</sequence>
<feature type="region of interest" description="Disordered" evidence="17">
    <location>
        <begin position="418"/>
        <end position="456"/>
    </location>
</feature>
<dbReference type="GO" id="GO:0030430">
    <property type="term" value="C:host cell cytoplasm"/>
    <property type="evidence" value="ECO:0007669"/>
    <property type="project" value="UniProtKB-SubCell"/>
</dbReference>
<keyword evidence="11" id="KW-0378">Hydrolase</keyword>
<evidence type="ECO:0000256" key="8">
    <source>
        <dbReference type="ARBA" id="ARBA00022431"/>
    </source>
</evidence>
<evidence type="ECO:0000256" key="4">
    <source>
        <dbReference type="ARBA" id="ARBA00004328"/>
    </source>
</evidence>
<dbReference type="GO" id="GO:0039615">
    <property type="term" value="C:T=1 icosahedral viral capsid"/>
    <property type="evidence" value="ECO:0007669"/>
    <property type="project" value="UniProtKB-KW"/>
</dbReference>